<dbReference type="EMBL" id="AYGX02000107">
    <property type="protein sequence ID" value="KRO26787.1"/>
    <property type="molecule type" value="Genomic_DNA"/>
</dbReference>
<keyword evidence="4" id="KW-1185">Reference proteome</keyword>
<comment type="caution">
    <text evidence="3">The sequence shown here is derived from an EMBL/GenBank/DDBJ whole genome shotgun (WGS) entry which is preliminary data.</text>
</comment>
<feature type="domain" description="BD-FAE-like" evidence="2">
    <location>
        <begin position="37"/>
        <end position="219"/>
    </location>
</feature>
<organism evidence="3 4">
    <name type="scientific">Lactiplantibacillus fabifermentans DSM 21115</name>
    <dbReference type="NCBI Taxonomy" id="1413187"/>
    <lineage>
        <taxon>Bacteria</taxon>
        <taxon>Bacillati</taxon>
        <taxon>Bacillota</taxon>
        <taxon>Bacilli</taxon>
        <taxon>Lactobacillales</taxon>
        <taxon>Lactobacillaceae</taxon>
        <taxon>Lactiplantibacillus</taxon>
    </lineage>
</organism>
<reference evidence="3 4" key="1">
    <citation type="journal article" date="2015" name="Genome Announc.">
        <title>Expanding the biotechnology potential of lactobacilli through comparative genomics of 213 strains and associated genera.</title>
        <authorList>
            <person name="Sun Z."/>
            <person name="Harris H.M."/>
            <person name="McCann A."/>
            <person name="Guo C."/>
            <person name="Argimon S."/>
            <person name="Zhang W."/>
            <person name="Yang X."/>
            <person name="Jeffery I.B."/>
            <person name="Cooney J.C."/>
            <person name="Kagawa T.F."/>
            <person name="Liu W."/>
            <person name="Song Y."/>
            <person name="Salvetti E."/>
            <person name="Wrobel A."/>
            <person name="Rasinkangas P."/>
            <person name="Parkhill J."/>
            <person name="Rea M.C."/>
            <person name="O'Sullivan O."/>
            <person name="Ritari J."/>
            <person name="Douillard F.P."/>
            <person name="Paul Ross R."/>
            <person name="Yang R."/>
            <person name="Briner A.E."/>
            <person name="Felis G.E."/>
            <person name="de Vos W.M."/>
            <person name="Barrangou R."/>
            <person name="Klaenhammer T.R."/>
            <person name="Caufield P.W."/>
            <person name="Cui Y."/>
            <person name="Zhang H."/>
            <person name="O'Toole P.W."/>
        </authorList>
    </citation>
    <scope>NUCLEOTIDE SEQUENCE [LARGE SCALE GENOMIC DNA]</scope>
    <source>
        <strain evidence="3 4">DSM 21115</strain>
    </source>
</reference>
<dbReference type="InterPro" id="IPR050300">
    <property type="entry name" value="GDXG_lipolytic_enzyme"/>
</dbReference>
<dbReference type="Gene3D" id="3.40.50.1820">
    <property type="entry name" value="alpha/beta hydrolase"/>
    <property type="match status" value="1"/>
</dbReference>
<evidence type="ECO:0000259" key="2">
    <source>
        <dbReference type="Pfam" id="PF20434"/>
    </source>
</evidence>
<proteinExistence type="predicted"/>
<evidence type="ECO:0000256" key="1">
    <source>
        <dbReference type="ARBA" id="ARBA00022801"/>
    </source>
</evidence>
<dbReference type="InterPro" id="IPR049492">
    <property type="entry name" value="BD-FAE-like_dom"/>
</dbReference>
<sequence length="281" mass="31183">MGEFIMQIEQQTLTAAEHPFKVTAYWLDQISDFETPVDYPVMIICPGGGFTYHSGREEAPIAMRFLAEGMHTVVLNYQLETATEQVYPWALQQVAQTIAWVTGQATAHHVDPDRILLAGFSAGGHVVATFNGVATNPVLKAQYQLDRYTGHHAATVLGYPVIDLEAGFPTTAAEREKITTDSQLWAAQKLVTEATKPTFIWQTVTDELVPPFNSMMYVKALAEQQVATEYHLFGGGIHGLALANHVTEKPNKPKYLDDQAANWVPLAIRWLQRQGFLADNV</sequence>
<accession>A0A0R2NS70</accession>
<gene>
    <name evidence="3" type="ORF">DY78_GL000646</name>
</gene>
<evidence type="ECO:0000313" key="4">
    <source>
        <dbReference type="Proteomes" id="UP000050920"/>
    </source>
</evidence>
<evidence type="ECO:0000313" key="3">
    <source>
        <dbReference type="EMBL" id="KRO26787.1"/>
    </source>
</evidence>
<dbReference type="AlphaFoldDB" id="A0A0R2NS70"/>
<keyword evidence="1" id="KW-0378">Hydrolase</keyword>
<dbReference type="Proteomes" id="UP000050920">
    <property type="component" value="Unassembled WGS sequence"/>
</dbReference>
<dbReference type="PANTHER" id="PTHR48081:SF6">
    <property type="entry name" value="PEPTIDASE S9 PROLYL OLIGOPEPTIDASE CATALYTIC DOMAIN-CONTAINING PROTEIN"/>
    <property type="match status" value="1"/>
</dbReference>
<protein>
    <submittedName>
        <fullName evidence="3">Lipase esterase</fullName>
    </submittedName>
</protein>
<name>A0A0R2NS70_9LACO</name>
<dbReference type="PANTHER" id="PTHR48081">
    <property type="entry name" value="AB HYDROLASE SUPERFAMILY PROTEIN C4A8.06C"/>
    <property type="match status" value="1"/>
</dbReference>
<dbReference type="GO" id="GO:0016787">
    <property type="term" value="F:hydrolase activity"/>
    <property type="evidence" value="ECO:0007669"/>
    <property type="project" value="UniProtKB-KW"/>
</dbReference>
<dbReference type="Pfam" id="PF20434">
    <property type="entry name" value="BD-FAE"/>
    <property type="match status" value="1"/>
</dbReference>
<dbReference type="SUPFAM" id="SSF53474">
    <property type="entry name" value="alpha/beta-Hydrolases"/>
    <property type="match status" value="1"/>
</dbReference>
<dbReference type="InterPro" id="IPR029058">
    <property type="entry name" value="AB_hydrolase_fold"/>
</dbReference>